<keyword evidence="9" id="KW-1185">Reference proteome</keyword>
<accession>A0A368VK78</accession>
<comment type="caution">
    <text evidence="8">The sequence shown here is derived from an EMBL/GenBank/DDBJ whole genome shotgun (WGS) entry which is preliminary data.</text>
</comment>
<dbReference type="RefSeq" id="WP_114383370.1">
    <property type="nucleotide sequence ID" value="NZ_QPJD01000019.1"/>
</dbReference>
<name>A0A368VK78_9BACL</name>
<evidence type="ECO:0000313" key="9">
    <source>
        <dbReference type="Proteomes" id="UP000252415"/>
    </source>
</evidence>
<feature type="domain" description="Type II secretion system protein GspF" evidence="7">
    <location>
        <begin position="116"/>
        <end position="245"/>
    </location>
</feature>
<proteinExistence type="predicted"/>
<gene>
    <name evidence="8" type="ORF">DFP97_11982</name>
</gene>
<keyword evidence="5 6" id="KW-0472">Membrane</keyword>
<evidence type="ECO:0000256" key="1">
    <source>
        <dbReference type="ARBA" id="ARBA00004651"/>
    </source>
</evidence>
<evidence type="ECO:0000313" key="8">
    <source>
        <dbReference type="EMBL" id="RCW42101.1"/>
    </source>
</evidence>
<dbReference type="InterPro" id="IPR018076">
    <property type="entry name" value="T2SS_GspF_dom"/>
</dbReference>
<feature type="transmembrane region" description="Helical" evidence="6">
    <location>
        <begin position="55"/>
        <end position="71"/>
    </location>
</feature>
<keyword evidence="3 6" id="KW-0812">Transmembrane</keyword>
<dbReference type="EMBL" id="QPJD01000019">
    <property type="protein sequence ID" value="RCW42101.1"/>
    <property type="molecule type" value="Genomic_DNA"/>
</dbReference>
<dbReference type="GO" id="GO:0005886">
    <property type="term" value="C:plasma membrane"/>
    <property type="evidence" value="ECO:0007669"/>
    <property type="project" value="UniProtKB-SubCell"/>
</dbReference>
<dbReference type="PANTHER" id="PTHR35007:SF1">
    <property type="entry name" value="PILUS ASSEMBLY PROTEIN"/>
    <property type="match status" value="1"/>
</dbReference>
<dbReference type="Proteomes" id="UP000252415">
    <property type="component" value="Unassembled WGS sequence"/>
</dbReference>
<protein>
    <submittedName>
        <fullName evidence="8">Tight adherence protein B</fullName>
    </submittedName>
</protein>
<sequence>MSSWNRLNSLNSLTARRIQRGLEWCGWESDAAIAIIRAGRELTNYGQYRLSRQQFIAAAAVGSLVIFAAFYLFYHSITVSCMAAILGTLAPRYRRRTLLLRRKERLKLQFKEALFSLTSSLAAGRSLENAFLSTLDDLKLLYPDPRTELLLEFQIVRFRLENAEPLEYALRNFANRAEIDEITQFVDALAACKRSGGDLLEVMKRTSIIIGEKLGIEQEISVMIAQKRFESRIMMGVPFVFLAFLGFAAPDYMAPLYGGAGYVLLTIALLLLLLCFWFMAKMMGIRM</sequence>
<dbReference type="OrthoDB" id="9796142at2"/>
<evidence type="ECO:0000256" key="3">
    <source>
        <dbReference type="ARBA" id="ARBA00022692"/>
    </source>
</evidence>
<dbReference type="PANTHER" id="PTHR35007">
    <property type="entry name" value="INTEGRAL MEMBRANE PROTEIN-RELATED"/>
    <property type="match status" value="1"/>
</dbReference>
<reference evidence="8 9" key="1">
    <citation type="submission" date="2018-07" db="EMBL/GenBank/DDBJ databases">
        <title>Genomic Encyclopedia of Type Strains, Phase III (KMG-III): the genomes of soil and plant-associated and newly described type strains.</title>
        <authorList>
            <person name="Whitman W."/>
        </authorList>
    </citation>
    <scope>NUCLEOTIDE SEQUENCE [LARGE SCALE GENOMIC DNA]</scope>
    <source>
        <strain evidence="8 9">CECT 7506</strain>
    </source>
</reference>
<evidence type="ECO:0000256" key="6">
    <source>
        <dbReference type="SAM" id="Phobius"/>
    </source>
</evidence>
<feature type="transmembrane region" description="Helical" evidence="6">
    <location>
        <begin position="233"/>
        <end position="253"/>
    </location>
</feature>
<evidence type="ECO:0000256" key="4">
    <source>
        <dbReference type="ARBA" id="ARBA00022989"/>
    </source>
</evidence>
<dbReference type="Pfam" id="PF00482">
    <property type="entry name" value="T2SSF"/>
    <property type="match status" value="1"/>
</dbReference>
<dbReference type="AlphaFoldDB" id="A0A368VK78"/>
<keyword evidence="2" id="KW-1003">Cell membrane</keyword>
<evidence type="ECO:0000259" key="7">
    <source>
        <dbReference type="Pfam" id="PF00482"/>
    </source>
</evidence>
<evidence type="ECO:0000256" key="2">
    <source>
        <dbReference type="ARBA" id="ARBA00022475"/>
    </source>
</evidence>
<feature type="transmembrane region" description="Helical" evidence="6">
    <location>
        <begin position="259"/>
        <end position="280"/>
    </location>
</feature>
<evidence type="ECO:0000256" key="5">
    <source>
        <dbReference type="ARBA" id="ARBA00023136"/>
    </source>
</evidence>
<keyword evidence="4 6" id="KW-1133">Transmembrane helix</keyword>
<organism evidence="8 9">
    <name type="scientific">Paenibacillus prosopidis</name>
    <dbReference type="NCBI Taxonomy" id="630520"/>
    <lineage>
        <taxon>Bacteria</taxon>
        <taxon>Bacillati</taxon>
        <taxon>Bacillota</taxon>
        <taxon>Bacilli</taxon>
        <taxon>Bacillales</taxon>
        <taxon>Paenibacillaceae</taxon>
        <taxon>Paenibacillus</taxon>
    </lineage>
</organism>
<comment type="subcellular location">
    <subcellularLocation>
        <location evidence="1">Cell membrane</location>
        <topology evidence="1">Multi-pass membrane protein</topology>
    </subcellularLocation>
</comment>